<dbReference type="Proteomes" id="UP001642360">
    <property type="component" value="Unassembled WGS sequence"/>
</dbReference>
<evidence type="ECO:0000313" key="3">
    <source>
        <dbReference type="Proteomes" id="UP001642360"/>
    </source>
</evidence>
<dbReference type="AlphaFoldDB" id="A0ABC8S759"/>
<organism evidence="1 3">
    <name type="scientific">Ilex paraguariensis</name>
    <name type="common">yerba mate</name>
    <dbReference type="NCBI Taxonomy" id="185542"/>
    <lineage>
        <taxon>Eukaryota</taxon>
        <taxon>Viridiplantae</taxon>
        <taxon>Streptophyta</taxon>
        <taxon>Embryophyta</taxon>
        <taxon>Tracheophyta</taxon>
        <taxon>Spermatophyta</taxon>
        <taxon>Magnoliopsida</taxon>
        <taxon>eudicotyledons</taxon>
        <taxon>Gunneridae</taxon>
        <taxon>Pentapetalae</taxon>
        <taxon>asterids</taxon>
        <taxon>campanulids</taxon>
        <taxon>Aquifoliales</taxon>
        <taxon>Aquifoliaceae</taxon>
        <taxon>Ilex</taxon>
    </lineage>
</organism>
<evidence type="ECO:0000313" key="1">
    <source>
        <dbReference type="EMBL" id="CAK9153048.1"/>
    </source>
</evidence>
<accession>A0ABC8S759</accession>
<sequence>MRTPHRFRALLYKELIGIVSTSALDKIQVEAKKIGWIEIDPDHFTITPYVEENAHKTVIELELDMLMNMFFKSIETQKVEIKKRLQALTNPGATSLIESVTKVDLRGRKKKKRVKKTIVTLEESIKCNPSGFEYVLESFEESQTKLVIN</sequence>
<evidence type="ECO:0000313" key="2">
    <source>
        <dbReference type="EMBL" id="CAK9182091.1"/>
    </source>
</evidence>
<comment type="caution">
    <text evidence="1">The sequence shown here is derived from an EMBL/GenBank/DDBJ whole genome shotgun (WGS) entry which is preliminary data.</text>
</comment>
<reference evidence="1 3" key="1">
    <citation type="submission" date="2024-02" db="EMBL/GenBank/DDBJ databases">
        <authorList>
            <person name="Vignale AGUSTIN F."/>
            <person name="Sosa J E."/>
            <person name="Modenutti C."/>
        </authorList>
    </citation>
    <scope>NUCLEOTIDE SEQUENCE [LARGE SCALE GENOMIC DNA]</scope>
</reference>
<dbReference type="EMBL" id="CAUOFW020008237">
    <property type="protein sequence ID" value="CAK9182091.1"/>
    <property type="molecule type" value="Genomic_DNA"/>
</dbReference>
<dbReference type="EMBL" id="CAUOFW020002336">
    <property type="protein sequence ID" value="CAK9153048.1"/>
    <property type="molecule type" value="Genomic_DNA"/>
</dbReference>
<proteinExistence type="predicted"/>
<gene>
    <name evidence="1" type="ORF">ILEXP_LOCUS21296</name>
    <name evidence="2" type="ORF">ILEXP_LOCUS52226</name>
</gene>
<protein>
    <submittedName>
        <fullName evidence="1">Uncharacterized protein</fullName>
    </submittedName>
</protein>
<name>A0ABC8S759_9AQUA</name>
<keyword evidence="3" id="KW-1185">Reference proteome</keyword>